<evidence type="ECO:0000256" key="1">
    <source>
        <dbReference type="SAM" id="MobiDB-lite"/>
    </source>
</evidence>
<accession>B5GUH7</accession>
<evidence type="ECO:0000313" key="3">
    <source>
        <dbReference type="Proteomes" id="UP000002357"/>
    </source>
</evidence>
<dbReference type="AlphaFoldDB" id="B5GUH7"/>
<geneLocation type="plasmid" evidence="2 3">
    <name>pSCL4</name>
</geneLocation>
<sequence>MTRWAWSGRRRPAVSRADVVTGTLEPELHPARAGQTATGTGLRPR</sequence>
<organism evidence="2 3">
    <name type="scientific">Streptomyces clavuligerus</name>
    <dbReference type="NCBI Taxonomy" id="1901"/>
    <lineage>
        <taxon>Bacteria</taxon>
        <taxon>Bacillati</taxon>
        <taxon>Actinomycetota</taxon>
        <taxon>Actinomycetes</taxon>
        <taxon>Kitasatosporales</taxon>
        <taxon>Streptomycetaceae</taxon>
        <taxon>Streptomyces</taxon>
    </lineage>
</organism>
<evidence type="ECO:0000313" key="2">
    <source>
        <dbReference type="EMBL" id="EFG03688.2"/>
    </source>
</evidence>
<dbReference type="EMBL" id="CM000914">
    <property type="protein sequence ID" value="EFG03688.2"/>
    <property type="molecule type" value="Genomic_DNA"/>
</dbReference>
<keyword evidence="2" id="KW-0614">Plasmid</keyword>
<proteinExistence type="predicted"/>
<protein>
    <submittedName>
        <fullName evidence="2">Uncharacterized protein</fullName>
    </submittedName>
</protein>
<name>B5GUH7_STRCL</name>
<reference evidence="2 3" key="1">
    <citation type="journal article" date="2010" name="Genome Biol. Evol.">
        <title>The sequence of a 1.8-mb bacterial linear plasmid reveals a rich evolutionary reservoir of secondary metabolic pathways.</title>
        <authorList>
            <person name="Medema M.H."/>
            <person name="Trefzer A."/>
            <person name="Kovalchuk A."/>
            <person name="van den Berg M."/>
            <person name="Mueller U."/>
            <person name="Heijne W."/>
            <person name="Wu L."/>
            <person name="Alam M.T."/>
            <person name="Ronning C.M."/>
            <person name="Nierman W.C."/>
            <person name="Bovenberg R.A.L."/>
            <person name="Breitling R."/>
            <person name="Takano E."/>
        </authorList>
    </citation>
    <scope>NUCLEOTIDE SEQUENCE [LARGE SCALE GENOMIC DNA]</scope>
    <source>
        <strain evidence="3">ATCC 27064 / DSM 738 / JCM 4710 / NBRC 13307 / NCIMB 12785 / NRRL 3585 / VKM Ac-602</strain>
        <plasmid evidence="2">pSCL4</plasmid>
    </source>
</reference>
<gene>
    <name evidence="2" type="ORF">SCLAV_p0197</name>
</gene>
<feature type="region of interest" description="Disordered" evidence="1">
    <location>
        <begin position="1"/>
        <end position="45"/>
    </location>
</feature>
<dbReference type="Proteomes" id="UP000002357">
    <property type="component" value="Plasmid pSCL4"/>
</dbReference>
<keyword evidence="3" id="KW-1185">Reference proteome</keyword>